<reference evidence="3 4" key="1">
    <citation type="journal article" date="2011" name="Science">
        <title>The ecoresponsive genome of Daphnia pulex.</title>
        <authorList>
            <person name="Colbourne J.K."/>
            <person name="Pfrender M.E."/>
            <person name="Gilbert D."/>
            <person name="Thomas W.K."/>
            <person name="Tucker A."/>
            <person name="Oakley T.H."/>
            <person name="Tokishita S."/>
            <person name="Aerts A."/>
            <person name="Arnold G.J."/>
            <person name="Basu M.K."/>
            <person name="Bauer D.J."/>
            <person name="Caceres C.E."/>
            <person name="Carmel L."/>
            <person name="Casola C."/>
            <person name="Choi J.H."/>
            <person name="Detter J.C."/>
            <person name="Dong Q."/>
            <person name="Dusheyko S."/>
            <person name="Eads B.D."/>
            <person name="Frohlich T."/>
            <person name="Geiler-Samerotte K.A."/>
            <person name="Gerlach D."/>
            <person name="Hatcher P."/>
            <person name="Jogdeo S."/>
            <person name="Krijgsveld J."/>
            <person name="Kriventseva E.V."/>
            <person name="Kultz D."/>
            <person name="Laforsch C."/>
            <person name="Lindquist E."/>
            <person name="Lopez J."/>
            <person name="Manak J.R."/>
            <person name="Muller J."/>
            <person name="Pangilinan J."/>
            <person name="Patwardhan R.P."/>
            <person name="Pitluck S."/>
            <person name="Pritham E.J."/>
            <person name="Rechtsteiner A."/>
            <person name="Rho M."/>
            <person name="Rogozin I.B."/>
            <person name="Sakarya O."/>
            <person name="Salamov A."/>
            <person name="Schaack S."/>
            <person name="Shapiro H."/>
            <person name="Shiga Y."/>
            <person name="Skalitzky C."/>
            <person name="Smith Z."/>
            <person name="Souvorov A."/>
            <person name="Sung W."/>
            <person name="Tang Z."/>
            <person name="Tsuchiya D."/>
            <person name="Tu H."/>
            <person name="Vos H."/>
            <person name="Wang M."/>
            <person name="Wolf Y.I."/>
            <person name="Yamagata H."/>
            <person name="Yamada T."/>
            <person name="Ye Y."/>
            <person name="Shaw J.R."/>
            <person name="Andrews J."/>
            <person name="Crease T.J."/>
            <person name="Tang H."/>
            <person name="Lucas S.M."/>
            <person name="Robertson H.M."/>
            <person name="Bork P."/>
            <person name="Koonin E.V."/>
            <person name="Zdobnov E.M."/>
            <person name="Grigoriev I.V."/>
            <person name="Lynch M."/>
            <person name="Boore J.L."/>
        </authorList>
    </citation>
    <scope>NUCLEOTIDE SEQUENCE [LARGE SCALE GENOMIC DNA]</scope>
</reference>
<dbReference type="PhylomeDB" id="E9FWE0"/>
<sequence>MNQNIKISHQLSVIQNILFLLLCGLICATHSNTIRAKSHISINDSFTQEITKDWERAVGNRNQEEEGVETLVNTFKSLGTLLPEYGERVEYGDHELTQILLSKIKDIWQLMANNPKWLVNSGESLESLRMCIAKFLHQAEHRNCESPDETFFKGQCLPISTRKRSEYCNDHMGLYDNDENNKGFCDCLELTKEEAKSQLRPIYSNETGFCHRQNTQGPCGIGEWFVLKNTSRCEPVPGGCPSDGRHVYWNPDPSTAKQCWEIWTQGPCEEGQILHLKQYTEAQVSCSFKSADHSSDGSLSNNLPCQPGTYSQHQGLCKSPHNG</sequence>
<feature type="signal peptide" evidence="1">
    <location>
        <begin position="1"/>
        <end position="31"/>
    </location>
</feature>
<proteinExistence type="predicted"/>
<dbReference type="Proteomes" id="UP000000305">
    <property type="component" value="Unassembled WGS sequence"/>
</dbReference>
<dbReference type="KEGG" id="dpx:DAPPUDRAFT_311269"/>
<dbReference type="OrthoDB" id="6358526at2759"/>
<name>E9FWE0_DAPPU</name>
<dbReference type="HOGENOM" id="CLU_866720_0_0_1"/>
<keyword evidence="1" id="KW-0732">Signal</keyword>
<gene>
    <name evidence="3" type="ORF">DAPPUDRAFT_311269</name>
</gene>
<dbReference type="EMBL" id="GL732526">
    <property type="protein sequence ID" value="EFX88446.1"/>
    <property type="molecule type" value="Genomic_DNA"/>
</dbReference>
<dbReference type="InParanoid" id="E9FWE0"/>
<evidence type="ECO:0000313" key="4">
    <source>
        <dbReference type="Proteomes" id="UP000000305"/>
    </source>
</evidence>
<keyword evidence="4" id="KW-1185">Reference proteome</keyword>
<evidence type="ECO:0000259" key="2">
    <source>
        <dbReference type="Pfam" id="PF16033"/>
    </source>
</evidence>
<dbReference type="PANTHER" id="PTHR21177:SF4">
    <property type="entry name" value="IP06524P"/>
    <property type="match status" value="1"/>
</dbReference>
<organism evidence="3 4">
    <name type="scientific">Daphnia pulex</name>
    <name type="common">Water flea</name>
    <dbReference type="NCBI Taxonomy" id="6669"/>
    <lineage>
        <taxon>Eukaryota</taxon>
        <taxon>Metazoa</taxon>
        <taxon>Ecdysozoa</taxon>
        <taxon>Arthropoda</taxon>
        <taxon>Crustacea</taxon>
        <taxon>Branchiopoda</taxon>
        <taxon>Diplostraca</taxon>
        <taxon>Cladocera</taxon>
        <taxon>Anomopoda</taxon>
        <taxon>Daphniidae</taxon>
        <taxon>Daphnia</taxon>
    </lineage>
</organism>
<evidence type="ECO:0000313" key="3">
    <source>
        <dbReference type="EMBL" id="EFX88446.1"/>
    </source>
</evidence>
<dbReference type="AlphaFoldDB" id="E9FWE0"/>
<dbReference type="InterPro" id="IPR031993">
    <property type="entry name" value="DUF4789"/>
</dbReference>
<protein>
    <recommendedName>
        <fullName evidence="2">DUF4789 domain-containing protein</fullName>
    </recommendedName>
</protein>
<accession>E9FWE0</accession>
<dbReference type="PANTHER" id="PTHR21177">
    <property type="entry name" value="IP06524P-RELATED"/>
    <property type="match status" value="1"/>
</dbReference>
<evidence type="ECO:0000256" key="1">
    <source>
        <dbReference type="SAM" id="SignalP"/>
    </source>
</evidence>
<dbReference type="Pfam" id="PF16033">
    <property type="entry name" value="DUF4789"/>
    <property type="match status" value="1"/>
</dbReference>
<feature type="chain" id="PRO_5003239817" description="DUF4789 domain-containing protein" evidence="1">
    <location>
        <begin position="32"/>
        <end position="323"/>
    </location>
</feature>
<feature type="domain" description="DUF4789" evidence="2">
    <location>
        <begin position="168"/>
        <end position="268"/>
    </location>
</feature>